<dbReference type="Proteomes" id="UP000326241">
    <property type="component" value="Unassembled WGS sequence"/>
</dbReference>
<accession>A0A5E6W5F2</accession>
<dbReference type="AlphaFoldDB" id="A0A5E6W5F2"/>
<reference evidence="1 2" key="1">
    <citation type="submission" date="2019-09" db="EMBL/GenBank/DDBJ databases">
        <authorList>
            <person name="Chandra G."/>
            <person name="Truman W A."/>
        </authorList>
    </citation>
    <scope>NUCLEOTIDE SEQUENCE [LARGE SCALE GENOMIC DNA]</scope>
    <source>
        <strain evidence="1">PS624</strain>
    </source>
</reference>
<sequence>MLSLKHPELNQILSSLPVGLLTARTDENKLILILKLSKEMILAAKITRGFRISFVPYSVNEKNHHALLVLFPDNFEEPLSLVHSFYENLKSRELLELFSQDTFQSYFFDEHNRELLACNSFLPNLEQFRNLATELNPGQESDHPTSMTFEEVNEWYSDAPDNNASNTFEVTFSSDVYPAITHFIDSTQAFSPMPGDLSFVHYSLERTEPGDQQELDILLLLKKIIPDADFYLNPVRTDTKKEFVDVLAANDSHVLFVQAKDSPNTESLLRTSIPRKASKTLAHLKKAVEQMKGAFNHHKKNPVLKFSGEQKECVVDVGEREVLGLIVVKELFAEDAEKYWEAIESIFAITGMRCLIVDYTELHLYSNETNADSFFPTLEFLHTNMMEKKQFIRARFN</sequence>
<organism evidence="1 2">
    <name type="scientific">Pseudomonas fluorescens</name>
    <dbReference type="NCBI Taxonomy" id="294"/>
    <lineage>
        <taxon>Bacteria</taxon>
        <taxon>Pseudomonadati</taxon>
        <taxon>Pseudomonadota</taxon>
        <taxon>Gammaproteobacteria</taxon>
        <taxon>Pseudomonadales</taxon>
        <taxon>Pseudomonadaceae</taxon>
        <taxon>Pseudomonas</taxon>
    </lineage>
</organism>
<evidence type="ECO:0000313" key="1">
    <source>
        <dbReference type="EMBL" id="VVN23890.1"/>
    </source>
</evidence>
<name>A0A5E6W5F2_PSEFL</name>
<dbReference type="EMBL" id="CABVGZ010000059">
    <property type="protein sequence ID" value="VVN23890.1"/>
    <property type="molecule type" value="Genomic_DNA"/>
</dbReference>
<gene>
    <name evidence="1" type="ORF">PS624_04482</name>
</gene>
<protein>
    <submittedName>
        <fullName evidence="1">Uncharacterized protein</fullName>
    </submittedName>
</protein>
<dbReference type="RefSeq" id="WP_150775970.1">
    <property type="nucleotide sequence ID" value="NZ_CABVGZ010000059.1"/>
</dbReference>
<proteinExistence type="predicted"/>
<evidence type="ECO:0000313" key="2">
    <source>
        <dbReference type="Proteomes" id="UP000326241"/>
    </source>
</evidence>